<organism evidence="6 7">
    <name type="scientific">Pyruvatibacter mobilis</name>
    <dbReference type="NCBI Taxonomy" id="1712261"/>
    <lineage>
        <taxon>Bacteria</taxon>
        <taxon>Pseudomonadati</taxon>
        <taxon>Pseudomonadota</taxon>
        <taxon>Alphaproteobacteria</taxon>
        <taxon>Hyphomicrobiales</taxon>
        <taxon>Parvibaculaceae</taxon>
        <taxon>Pyruvatibacter</taxon>
    </lineage>
</organism>
<dbReference type="OrthoDB" id="9812260at2"/>
<dbReference type="EC" id="2.7.7.65" evidence="1"/>
<gene>
    <name evidence="6" type="ORF">GTQ45_13525</name>
</gene>
<dbReference type="NCBIfam" id="TIGR00254">
    <property type="entry name" value="GGDEF"/>
    <property type="match status" value="1"/>
</dbReference>
<feature type="domain" description="GGDEF" evidence="5">
    <location>
        <begin position="119"/>
        <end position="249"/>
    </location>
</feature>
<keyword evidence="7" id="KW-1185">Reference proteome</keyword>
<dbReference type="InterPro" id="IPR029787">
    <property type="entry name" value="Nucleotide_cyclase"/>
</dbReference>
<feature type="coiled-coil region" evidence="3">
    <location>
        <begin position="61"/>
        <end position="88"/>
    </location>
</feature>
<comment type="catalytic activity">
    <reaction evidence="2">
        <text>2 GTP = 3',3'-c-di-GMP + 2 diphosphate</text>
        <dbReference type="Rhea" id="RHEA:24898"/>
        <dbReference type="ChEBI" id="CHEBI:33019"/>
        <dbReference type="ChEBI" id="CHEBI:37565"/>
        <dbReference type="ChEBI" id="CHEBI:58805"/>
        <dbReference type="EC" id="2.7.7.65"/>
    </reaction>
</comment>
<dbReference type="Gene3D" id="3.30.70.270">
    <property type="match status" value="1"/>
</dbReference>
<dbReference type="PROSITE" id="PS50887">
    <property type="entry name" value="GGDEF"/>
    <property type="match status" value="1"/>
</dbReference>
<keyword evidence="3" id="KW-0175">Coiled coil</keyword>
<evidence type="ECO:0000256" key="2">
    <source>
        <dbReference type="ARBA" id="ARBA00034247"/>
    </source>
</evidence>
<dbReference type="EMBL" id="WXYQ01000011">
    <property type="protein sequence ID" value="NBG96755.1"/>
    <property type="molecule type" value="Genomic_DNA"/>
</dbReference>
<accession>A0A845QDK9</accession>
<evidence type="ECO:0000313" key="6">
    <source>
        <dbReference type="EMBL" id="NBG96755.1"/>
    </source>
</evidence>
<evidence type="ECO:0000256" key="4">
    <source>
        <dbReference type="SAM" id="MobiDB-lite"/>
    </source>
</evidence>
<evidence type="ECO:0000313" key="7">
    <source>
        <dbReference type="Proteomes" id="UP000470384"/>
    </source>
</evidence>
<dbReference type="PANTHER" id="PTHR45138">
    <property type="entry name" value="REGULATORY COMPONENTS OF SENSORY TRANSDUCTION SYSTEM"/>
    <property type="match status" value="1"/>
</dbReference>
<dbReference type="SMART" id="SM00267">
    <property type="entry name" value="GGDEF"/>
    <property type="match status" value="1"/>
</dbReference>
<sequence length="249" mass="26861">MKVQGPRRPGTVSSVRAASPAARASAAGAAGSVTGTRQIADTASIMGVPEAELTPKVRDALMTLMSEVDALRRELTTMKGRLEAVQQEADTDSLVPVLNRRAFVREMSRMISFSERYKTPASVVFIDLNNFKQVNDTYGHAAGDAVLEYVASTLVEHVRESDIVGRIGGDEFAVILAQANEEDAREKAERLMHLIADTPLEIMDKKIPVSVSPGAVAFEPGEDAATALARADEAMYQAKRRRKDSEGSS</sequence>
<dbReference type="InterPro" id="IPR000160">
    <property type="entry name" value="GGDEF_dom"/>
</dbReference>
<dbReference type="InterPro" id="IPR050469">
    <property type="entry name" value="Diguanylate_Cyclase"/>
</dbReference>
<dbReference type="Pfam" id="PF00990">
    <property type="entry name" value="GGDEF"/>
    <property type="match status" value="1"/>
</dbReference>
<dbReference type="SUPFAM" id="SSF55073">
    <property type="entry name" value="Nucleotide cyclase"/>
    <property type="match status" value="1"/>
</dbReference>
<feature type="region of interest" description="Disordered" evidence="4">
    <location>
        <begin position="1"/>
        <end position="33"/>
    </location>
</feature>
<dbReference type="InterPro" id="IPR043128">
    <property type="entry name" value="Rev_trsase/Diguanyl_cyclase"/>
</dbReference>
<evidence type="ECO:0000256" key="1">
    <source>
        <dbReference type="ARBA" id="ARBA00012528"/>
    </source>
</evidence>
<evidence type="ECO:0000259" key="5">
    <source>
        <dbReference type="PROSITE" id="PS50887"/>
    </source>
</evidence>
<evidence type="ECO:0000256" key="3">
    <source>
        <dbReference type="SAM" id="Coils"/>
    </source>
</evidence>
<dbReference type="PANTHER" id="PTHR45138:SF9">
    <property type="entry name" value="DIGUANYLATE CYCLASE DGCM-RELATED"/>
    <property type="match status" value="1"/>
</dbReference>
<reference evidence="6 7" key="1">
    <citation type="journal article" date="2016" name="Int. J. Syst. Evol. Microbiol.">
        <title>Pyruvatibacter mobilis gen. nov., sp. nov., a marine bacterium from the culture broth of Picochlorum sp. 122.</title>
        <authorList>
            <person name="Wang G."/>
            <person name="Tang M."/>
            <person name="Wu H."/>
            <person name="Dai S."/>
            <person name="Li T."/>
            <person name="Chen C."/>
            <person name="He H."/>
            <person name="Fan J."/>
            <person name="Xiang W."/>
            <person name="Li X."/>
        </authorList>
    </citation>
    <scope>NUCLEOTIDE SEQUENCE [LARGE SCALE GENOMIC DNA]</scope>
    <source>
        <strain evidence="6 7">GYP-11</strain>
    </source>
</reference>
<protein>
    <recommendedName>
        <fullName evidence="1">diguanylate cyclase</fullName>
        <ecNumber evidence="1">2.7.7.65</ecNumber>
    </recommendedName>
</protein>
<dbReference type="AlphaFoldDB" id="A0A845QDK9"/>
<dbReference type="CDD" id="cd01949">
    <property type="entry name" value="GGDEF"/>
    <property type="match status" value="1"/>
</dbReference>
<dbReference type="Proteomes" id="UP000470384">
    <property type="component" value="Unassembled WGS sequence"/>
</dbReference>
<dbReference type="GO" id="GO:0052621">
    <property type="term" value="F:diguanylate cyclase activity"/>
    <property type="evidence" value="ECO:0007669"/>
    <property type="project" value="UniProtKB-EC"/>
</dbReference>
<name>A0A845QDK9_9HYPH</name>
<proteinExistence type="predicted"/>
<comment type="caution">
    <text evidence="6">The sequence shown here is derived from an EMBL/GenBank/DDBJ whole genome shotgun (WGS) entry which is preliminary data.</text>
</comment>
<dbReference type="FunFam" id="3.30.70.270:FF:000001">
    <property type="entry name" value="Diguanylate cyclase domain protein"/>
    <property type="match status" value="1"/>
</dbReference>
<feature type="compositionally biased region" description="Low complexity" evidence="4">
    <location>
        <begin position="11"/>
        <end position="33"/>
    </location>
</feature>